<sequence>MNLNWFKYEVLSYDVQFDDGTKSKFYKSIFQILTSKYRNFTL</sequence>
<dbReference type="EMBL" id="AQPN01000001">
    <property type="protein sequence ID" value="EOR96768.1"/>
    <property type="molecule type" value="Genomic_DNA"/>
</dbReference>
<dbReference type="STRING" id="1150600.ADIARSV_0031"/>
<evidence type="ECO:0000313" key="2">
    <source>
        <dbReference type="Proteomes" id="UP000014174"/>
    </source>
</evidence>
<keyword evidence="2" id="KW-1185">Reference proteome</keyword>
<dbReference type="AlphaFoldDB" id="R9GYN7"/>
<protein>
    <submittedName>
        <fullName evidence="1">Uncharacterized protein</fullName>
    </submittedName>
</protein>
<dbReference type="Proteomes" id="UP000014174">
    <property type="component" value="Unassembled WGS sequence"/>
</dbReference>
<organism evidence="1 2">
    <name type="scientific">Arcticibacter svalbardensis MN12-7</name>
    <dbReference type="NCBI Taxonomy" id="1150600"/>
    <lineage>
        <taxon>Bacteria</taxon>
        <taxon>Pseudomonadati</taxon>
        <taxon>Bacteroidota</taxon>
        <taxon>Sphingobacteriia</taxon>
        <taxon>Sphingobacteriales</taxon>
        <taxon>Sphingobacteriaceae</taxon>
        <taxon>Arcticibacter</taxon>
    </lineage>
</organism>
<gene>
    <name evidence="1" type="ORF">ADIARSV_0031</name>
</gene>
<comment type="caution">
    <text evidence="1">The sequence shown here is derived from an EMBL/GenBank/DDBJ whole genome shotgun (WGS) entry which is preliminary data.</text>
</comment>
<name>R9GYN7_9SPHI</name>
<reference evidence="1 2" key="1">
    <citation type="journal article" date="2013" name="Genome Announc.">
        <title>Draft Genome Sequence of Arcticibacter svalbardensis Strain MN12-7T, a Member of the Family Sphingobacteriaceae Isolated from an Arctic Soil Sample.</title>
        <authorList>
            <person name="Shivaji S."/>
            <person name="Ara S."/>
            <person name="Prasad S."/>
            <person name="Manasa B.P."/>
            <person name="Begum Z."/>
            <person name="Singh A."/>
            <person name="Kumar Pinnaka A."/>
        </authorList>
    </citation>
    <scope>NUCLEOTIDE SEQUENCE [LARGE SCALE GENOMIC DNA]</scope>
    <source>
        <strain evidence="1 2">MN12-7</strain>
    </source>
</reference>
<accession>R9GYN7</accession>
<proteinExistence type="predicted"/>
<evidence type="ECO:0000313" key="1">
    <source>
        <dbReference type="EMBL" id="EOR96768.1"/>
    </source>
</evidence>